<keyword evidence="1" id="KW-1133">Transmembrane helix</keyword>
<evidence type="ECO:0000256" key="1">
    <source>
        <dbReference type="SAM" id="Phobius"/>
    </source>
</evidence>
<dbReference type="EMBL" id="PUGF01000012">
    <property type="protein sequence ID" value="PRC92620.1"/>
    <property type="molecule type" value="Genomic_DNA"/>
</dbReference>
<dbReference type="AlphaFoldDB" id="A0A2S9GY40"/>
<keyword evidence="3" id="KW-1185">Reference proteome</keyword>
<sequence length="64" mass="7202">MSELKTISWLVWLLVSIWLVFHFIGFGGLCAMFPEGKRAWHLPAQLASLAIFAAAILCNPWSLK</sequence>
<protein>
    <submittedName>
        <fullName evidence="2">Uncharacterized protein</fullName>
    </submittedName>
</protein>
<evidence type="ECO:0000313" key="3">
    <source>
        <dbReference type="Proteomes" id="UP000237839"/>
    </source>
</evidence>
<evidence type="ECO:0000313" key="2">
    <source>
        <dbReference type="EMBL" id="PRC92620.1"/>
    </source>
</evidence>
<keyword evidence="1" id="KW-0812">Transmembrane</keyword>
<accession>A0A2S9GY40</accession>
<feature type="transmembrane region" description="Helical" evidence="1">
    <location>
        <begin position="46"/>
        <end position="63"/>
    </location>
</feature>
<feature type="transmembrane region" description="Helical" evidence="1">
    <location>
        <begin position="6"/>
        <end position="34"/>
    </location>
</feature>
<dbReference type="Proteomes" id="UP000237839">
    <property type="component" value="Unassembled WGS sequence"/>
</dbReference>
<name>A0A2S9GY40_9BURK</name>
<reference evidence="2 3" key="1">
    <citation type="submission" date="2018-02" db="EMBL/GenBank/DDBJ databases">
        <title>Solimicrobium silvestre gen. nov., sp. nov., isolated from alpine forest soil.</title>
        <authorList>
            <person name="Margesin R."/>
            <person name="Albuquerque L."/>
            <person name="Zhang D.-C."/>
            <person name="Froufe H.J.C."/>
            <person name="Severino R."/>
            <person name="Roxo I."/>
            <person name="Egas C."/>
            <person name="Da Costa M.S."/>
        </authorList>
    </citation>
    <scope>NUCLEOTIDE SEQUENCE [LARGE SCALE GENOMIC DNA]</scope>
    <source>
        <strain evidence="2 3">S20-91</strain>
    </source>
</reference>
<proteinExistence type="predicted"/>
<keyword evidence="1" id="KW-0472">Membrane</keyword>
<gene>
    <name evidence="2" type="ORF">S2091_2675</name>
</gene>
<organism evidence="2 3">
    <name type="scientific">Solimicrobium silvestre</name>
    <dbReference type="NCBI Taxonomy" id="2099400"/>
    <lineage>
        <taxon>Bacteria</taxon>
        <taxon>Pseudomonadati</taxon>
        <taxon>Pseudomonadota</taxon>
        <taxon>Betaproteobacteria</taxon>
        <taxon>Burkholderiales</taxon>
        <taxon>Oxalobacteraceae</taxon>
        <taxon>Solimicrobium</taxon>
    </lineage>
</organism>
<dbReference type="RefSeq" id="WP_105532436.1">
    <property type="nucleotide sequence ID" value="NZ_PUGF01000012.1"/>
</dbReference>
<comment type="caution">
    <text evidence="2">The sequence shown here is derived from an EMBL/GenBank/DDBJ whole genome shotgun (WGS) entry which is preliminary data.</text>
</comment>